<dbReference type="FunFam" id="3.30.460.10:FF:000044">
    <property type="entry name" value="ATPase synthesis protein 25, mitochondrial"/>
    <property type="match status" value="1"/>
</dbReference>
<comment type="subcellular location">
    <subcellularLocation>
        <location evidence="2 8">Mitochondrion inner membrane</location>
        <topology evidence="2 8">Peripheral membrane protein</topology>
        <orientation evidence="2 8">Matrix side</orientation>
    </subcellularLocation>
</comment>
<comment type="function">
    <text evidence="8">Mitochondrial mRNA stabilization factor.</text>
</comment>
<proteinExistence type="inferred from homology"/>
<keyword evidence="5 8" id="KW-0809">Transit peptide</keyword>
<evidence type="ECO:0000256" key="4">
    <source>
        <dbReference type="ARBA" id="ARBA00022792"/>
    </source>
</evidence>
<reference evidence="10" key="1">
    <citation type="journal article" date="2020" name="Stud. Mycol.">
        <title>101 Dothideomycetes genomes: a test case for predicting lifestyles and emergence of pathogens.</title>
        <authorList>
            <person name="Haridas S."/>
            <person name="Albert R."/>
            <person name="Binder M."/>
            <person name="Bloem J."/>
            <person name="Labutti K."/>
            <person name="Salamov A."/>
            <person name="Andreopoulos B."/>
            <person name="Baker S."/>
            <person name="Barry K."/>
            <person name="Bills G."/>
            <person name="Bluhm B."/>
            <person name="Cannon C."/>
            <person name="Castanera R."/>
            <person name="Culley D."/>
            <person name="Daum C."/>
            <person name="Ezra D."/>
            <person name="Gonzalez J."/>
            <person name="Henrissat B."/>
            <person name="Kuo A."/>
            <person name="Liang C."/>
            <person name="Lipzen A."/>
            <person name="Lutzoni F."/>
            <person name="Magnuson J."/>
            <person name="Mondo S."/>
            <person name="Nolan M."/>
            <person name="Ohm R."/>
            <person name="Pangilinan J."/>
            <person name="Park H.-J."/>
            <person name="Ramirez L."/>
            <person name="Alfaro M."/>
            <person name="Sun H."/>
            <person name="Tritt A."/>
            <person name="Yoshinaga Y."/>
            <person name="Zwiers L.-H."/>
            <person name="Turgeon B."/>
            <person name="Goodwin S."/>
            <person name="Spatafora J."/>
            <person name="Crous P."/>
            <person name="Grigoriev I."/>
        </authorList>
    </citation>
    <scope>NUCLEOTIDE SEQUENCE</scope>
    <source>
        <strain evidence="10">CBS 480.64</strain>
    </source>
</reference>
<name>A0A6A7C3V0_9PEZI</name>
<evidence type="ECO:0000256" key="7">
    <source>
        <dbReference type="ARBA" id="ARBA00023136"/>
    </source>
</evidence>
<keyword evidence="7 8" id="KW-0472">Membrane</keyword>
<keyword evidence="6 8" id="KW-0496">Mitochondrion</keyword>
<comment type="function">
    <text evidence="1">Probable mitochondrial mRNA stabilization factor.</text>
</comment>
<evidence type="ECO:0000256" key="1">
    <source>
        <dbReference type="ARBA" id="ARBA00003470"/>
    </source>
</evidence>
<evidence type="ECO:0000256" key="2">
    <source>
        <dbReference type="ARBA" id="ARBA00004443"/>
    </source>
</evidence>
<feature type="region of interest" description="Disordered" evidence="9">
    <location>
        <begin position="1"/>
        <end position="21"/>
    </location>
</feature>
<dbReference type="GO" id="GO:0048255">
    <property type="term" value="P:mRNA stabilization"/>
    <property type="evidence" value="ECO:0007669"/>
    <property type="project" value="TreeGrafter"/>
</dbReference>
<dbReference type="GO" id="GO:0005743">
    <property type="term" value="C:mitochondrial inner membrane"/>
    <property type="evidence" value="ECO:0007669"/>
    <property type="project" value="UniProtKB-SubCell"/>
</dbReference>
<dbReference type="GO" id="GO:0140053">
    <property type="term" value="P:mitochondrial gene expression"/>
    <property type="evidence" value="ECO:0007669"/>
    <property type="project" value="UniProtKB-UniRule"/>
</dbReference>
<accession>A0A6A7C3V0</accession>
<comment type="similarity">
    <text evidence="3 8">Belongs to the ATP25 family.</text>
</comment>
<dbReference type="InterPro" id="IPR040152">
    <property type="entry name" value="Atp25"/>
</dbReference>
<dbReference type="InterPro" id="IPR043519">
    <property type="entry name" value="NT_sf"/>
</dbReference>
<keyword evidence="11" id="KW-1185">Reference proteome</keyword>
<evidence type="ECO:0000256" key="8">
    <source>
        <dbReference type="RuleBase" id="RU367062"/>
    </source>
</evidence>
<evidence type="ECO:0000313" key="10">
    <source>
        <dbReference type="EMBL" id="KAF2861709.1"/>
    </source>
</evidence>
<dbReference type="AlphaFoldDB" id="A0A6A7C3V0"/>
<evidence type="ECO:0000256" key="6">
    <source>
        <dbReference type="ARBA" id="ARBA00023128"/>
    </source>
</evidence>
<dbReference type="Pfam" id="PF02410">
    <property type="entry name" value="RsfS"/>
    <property type="match status" value="1"/>
</dbReference>
<dbReference type="Gene3D" id="3.30.460.10">
    <property type="entry name" value="Beta Polymerase, domain 2"/>
    <property type="match status" value="1"/>
</dbReference>
<dbReference type="EMBL" id="MU005970">
    <property type="protein sequence ID" value="KAF2861709.1"/>
    <property type="molecule type" value="Genomic_DNA"/>
</dbReference>
<dbReference type="PANTHER" id="PTHR28087">
    <property type="entry name" value="ATPASE SYNTHESIS PROTEIN 25, MITOCHONDRIAL"/>
    <property type="match status" value="1"/>
</dbReference>
<dbReference type="PANTHER" id="PTHR28087:SF1">
    <property type="entry name" value="ATPASE SYNTHESIS PROTEIN 25, MITOCHONDRIAL"/>
    <property type="match status" value="1"/>
</dbReference>
<keyword evidence="4 8" id="KW-0999">Mitochondrion inner membrane</keyword>
<organism evidence="10 11">
    <name type="scientific">Piedraia hortae CBS 480.64</name>
    <dbReference type="NCBI Taxonomy" id="1314780"/>
    <lineage>
        <taxon>Eukaryota</taxon>
        <taxon>Fungi</taxon>
        <taxon>Dikarya</taxon>
        <taxon>Ascomycota</taxon>
        <taxon>Pezizomycotina</taxon>
        <taxon>Dothideomycetes</taxon>
        <taxon>Dothideomycetidae</taxon>
        <taxon>Capnodiales</taxon>
        <taxon>Piedraiaceae</taxon>
        <taxon>Piedraia</taxon>
    </lineage>
</organism>
<dbReference type="Proteomes" id="UP000799421">
    <property type="component" value="Unassembled WGS sequence"/>
</dbReference>
<evidence type="ECO:0000313" key="11">
    <source>
        <dbReference type="Proteomes" id="UP000799421"/>
    </source>
</evidence>
<sequence length="209" mass="23201">MPEFSLRPRRQELPSLPPHPPPILSPLLEQLSAQYGIDDISLLDLRTLDPPSALGDNLIMLIGTARSEKHVHAVADRLCRWLRSEPYKLSPSADGLIGQNELKIRLKRRAKRMRIRAMSAAATPEAELDDGTTTSWVCVNLGEVDGGVLPKQREQRMFVGFGSSHAGSNLVVQIFTVEKRAQVDLEKLWMGILERAREGGEADENGEGF</sequence>
<gene>
    <name evidence="10" type="ORF">K470DRAFT_281296</name>
</gene>
<evidence type="ECO:0000256" key="5">
    <source>
        <dbReference type="ARBA" id="ARBA00022946"/>
    </source>
</evidence>
<dbReference type="SUPFAM" id="SSF81301">
    <property type="entry name" value="Nucleotidyltransferase"/>
    <property type="match status" value="1"/>
</dbReference>
<protein>
    <recommendedName>
        <fullName evidence="8">ATPase synthesis protein 25</fullName>
    </recommendedName>
</protein>
<evidence type="ECO:0000256" key="9">
    <source>
        <dbReference type="SAM" id="MobiDB-lite"/>
    </source>
</evidence>
<dbReference type="OrthoDB" id="107372at2759"/>
<evidence type="ECO:0000256" key="3">
    <source>
        <dbReference type="ARBA" id="ARBA00010787"/>
    </source>
</evidence>